<evidence type="ECO:0000259" key="1">
    <source>
        <dbReference type="Pfam" id="PF04326"/>
    </source>
</evidence>
<dbReference type="PANTHER" id="PTHR30595:SF6">
    <property type="entry name" value="SCHLAFEN ALBA-2 DOMAIN-CONTAINING PROTEIN"/>
    <property type="match status" value="1"/>
</dbReference>
<comment type="caution">
    <text evidence="2">The sequence shown here is derived from an EMBL/GenBank/DDBJ whole genome shotgun (WGS) entry which is preliminary data.</text>
</comment>
<organism evidence="2 3">
    <name type="scientific">Lachnoanaerobaculum saburreum F0468</name>
    <dbReference type="NCBI Taxonomy" id="1095750"/>
    <lineage>
        <taxon>Bacteria</taxon>
        <taxon>Bacillati</taxon>
        <taxon>Bacillota</taxon>
        <taxon>Clostridia</taxon>
        <taxon>Lachnospirales</taxon>
        <taxon>Lachnospiraceae</taxon>
        <taxon>Lachnoanaerobaculum</taxon>
    </lineage>
</organism>
<dbReference type="CDD" id="cd00090">
    <property type="entry name" value="HTH_ARSR"/>
    <property type="match status" value="1"/>
</dbReference>
<gene>
    <name evidence="2" type="ORF">HMPREF9970_2342</name>
</gene>
<dbReference type="GO" id="GO:0003677">
    <property type="term" value="F:DNA binding"/>
    <property type="evidence" value="ECO:0007669"/>
    <property type="project" value="UniProtKB-KW"/>
</dbReference>
<keyword evidence="2" id="KW-0067">ATP-binding</keyword>
<name>I0R6M2_9FIRM</name>
<dbReference type="Gene3D" id="1.10.10.10">
    <property type="entry name" value="Winged helix-like DNA-binding domain superfamily/Winged helix DNA-binding domain"/>
    <property type="match status" value="1"/>
</dbReference>
<dbReference type="PANTHER" id="PTHR30595">
    <property type="entry name" value="GLPR-RELATED TRANSCRIPTIONAL REPRESSOR"/>
    <property type="match status" value="1"/>
</dbReference>
<dbReference type="Pfam" id="PF13412">
    <property type="entry name" value="HTH_24"/>
    <property type="match status" value="1"/>
</dbReference>
<dbReference type="AlphaFoldDB" id="I0R6M2"/>
<dbReference type="GO" id="GO:0004386">
    <property type="term" value="F:helicase activity"/>
    <property type="evidence" value="ECO:0007669"/>
    <property type="project" value="UniProtKB-KW"/>
</dbReference>
<keyword evidence="2" id="KW-0547">Nucleotide-binding</keyword>
<dbReference type="InterPro" id="IPR007421">
    <property type="entry name" value="Schlafen_AlbA_2_dom"/>
</dbReference>
<dbReference type="EMBL" id="AJGH01000085">
    <property type="protein sequence ID" value="EIC95330.1"/>
    <property type="molecule type" value="Genomic_DNA"/>
</dbReference>
<dbReference type="OrthoDB" id="9813719at2"/>
<dbReference type="PATRIC" id="fig|1095750.3.peg.1824"/>
<dbReference type="eggNOG" id="COG2865">
    <property type="taxonomic scope" value="Bacteria"/>
</dbReference>
<dbReference type="InterPro" id="IPR038461">
    <property type="entry name" value="Schlafen_AlbA_2_dom_sf"/>
</dbReference>
<dbReference type="Gene3D" id="3.30.950.30">
    <property type="entry name" value="Schlafen, AAA domain"/>
    <property type="match status" value="1"/>
</dbReference>
<feature type="domain" description="Schlafen AlbA-2" evidence="1">
    <location>
        <begin position="18"/>
        <end position="138"/>
    </location>
</feature>
<protein>
    <submittedName>
        <fullName evidence="2">Divergent AAA domain / ATP-dependent DNA helicase RecG C-terminal / winged helix-turn-helix DNA-binding multi-domain protein</fullName>
    </submittedName>
</protein>
<dbReference type="eggNOG" id="COG0640">
    <property type="taxonomic scope" value="Bacteria"/>
</dbReference>
<accession>I0R6M2</accession>
<evidence type="ECO:0000313" key="2">
    <source>
        <dbReference type="EMBL" id="EIC95330.1"/>
    </source>
</evidence>
<evidence type="ECO:0000313" key="3">
    <source>
        <dbReference type="Proteomes" id="UP000005039"/>
    </source>
</evidence>
<dbReference type="RefSeq" id="WP_008754341.1">
    <property type="nucleotide sequence ID" value="NZ_AJGH01000085.1"/>
</dbReference>
<keyword evidence="2" id="KW-0378">Hydrolase</keyword>
<proteinExistence type="predicted"/>
<dbReference type="InterPro" id="IPR036388">
    <property type="entry name" value="WH-like_DNA-bd_sf"/>
</dbReference>
<dbReference type="InterPro" id="IPR036390">
    <property type="entry name" value="WH_DNA-bd_sf"/>
</dbReference>
<reference evidence="2 3" key="1">
    <citation type="submission" date="2012-03" db="EMBL/GenBank/DDBJ databases">
        <authorList>
            <person name="Durkin A.S."/>
            <person name="McCorrison J."/>
            <person name="Torralba M."/>
            <person name="Gillis M."/>
            <person name="Methe B."/>
            <person name="Sutton G."/>
            <person name="Nelson K.E."/>
        </authorList>
    </citation>
    <scope>NUCLEOTIDE SEQUENCE [LARGE SCALE GENOMIC DNA]</scope>
    <source>
        <strain evidence="2 3">F0468</strain>
    </source>
</reference>
<dbReference type="InterPro" id="IPR038475">
    <property type="entry name" value="RecG_C_sf"/>
</dbReference>
<dbReference type="Proteomes" id="UP000005039">
    <property type="component" value="Unassembled WGS sequence"/>
</dbReference>
<keyword evidence="2" id="KW-0238">DNA-binding</keyword>
<dbReference type="Pfam" id="PF13749">
    <property type="entry name" value="HATPase_c_4"/>
    <property type="match status" value="1"/>
</dbReference>
<keyword evidence="2" id="KW-0347">Helicase</keyword>
<dbReference type="Pfam" id="PF04326">
    <property type="entry name" value="SLFN_AlbA_2"/>
    <property type="match status" value="1"/>
</dbReference>
<dbReference type="SUPFAM" id="SSF46785">
    <property type="entry name" value="Winged helix' DNA-binding domain"/>
    <property type="match status" value="1"/>
</dbReference>
<keyword evidence="3" id="KW-1185">Reference proteome</keyword>
<sequence>MNSTLISKIDELRQYDMEREWFEFKENWNDPRELGEYISAISNSSAYEGRECGYFIWGIHDKTHEPVGTKFDPNQNVRGEPLKHFLARQIYPDVNFHFEEIYLEDKRVVVLVIPAAKTIPTSFSEERYIRIGSSKEKLRKYPEKESFLFSILRTGFPTIENTASEYQELSFEKLIIYYGAKGIKLNTTQYEKNLGLYTADGKYNIMAQLLSDNSHIPVRVAIFSGKSKSDNMYSVREFGFQCLLYTLDEILRYGDVLNIIQADEVDRVVERKEVPLFDKDAFREAIINAFLHNKWVEMNEPMVTIYSDRIEILSRGTIPQGQTVEGFFLGESIPVNKKLSEIFLQLHISEKTGRGVPKITEKYGKEAFEFRENSIIVKIPFNWINTMYDKEGNKGGNKGGNKEGNKDVSYSDLNETQKVILQAIKNNPNITKREIQEKIGKGKTAVDRGISNLKEKGYIEHIGSNRTGYWKILR</sequence>
<dbReference type="Gene3D" id="3.30.565.60">
    <property type="match status" value="1"/>
</dbReference>
<dbReference type="InterPro" id="IPR011991">
    <property type="entry name" value="ArsR-like_HTH"/>
</dbReference>